<organism evidence="2 3">
    <name type="scientific">Flavihumibacter solisilvae</name>
    <dbReference type="NCBI Taxonomy" id="1349421"/>
    <lineage>
        <taxon>Bacteria</taxon>
        <taxon>Pseudomonadati</taxon>
        <taxon>Bacteroidota</taxon>
        <taxon>Chitinophagia</taxon>
        <taxon>Chitinophagales</taxon>
        <taxon>Chitinophagaceae</taxon>
        <taxon>Flavihumibacter</taxon>
    </lineage>
</organism>
<dbReference type="STRING" id="1349421.OI18_17610"/>
<evidence type="ECO:0000259" key="1">
    <source>
        <dbReference type="PROSITE" id="PS50943"/>
    </source>
</evidence>
<dbReference type="EMBL" id="JSVC01000019">
    <property type="protein sequence ID" value="KIC93553.1"/>
    <property type="molecule type" value="Genomic_DNA"/>
</dbReference>
<dbReference type="SUPFAM" id="SSF47413">
    <property type="entry name" value="lambda repressor-like DNA-binding domains"/>
    <property type="match status" value="1"/>
</dbReference>
<evidence type="ECO:0000313" key="2">
    <source>
        <dbReference type="EMBL" id="KIC93553.1"/>
    </source>
</evidence>
<dbReference type="CDD" id="cd00093">
    <property type="entry name" value="HTH_XRE"/>
    <property type="match status" value="1"/>
</dbReference>
<accession>A0A0C1LDM5</accession>
<dbReference type="InterPro" id="IPR010982">
    <property type="entry name" value="Lambda_DNA-bd_dom_sf"/>
</dbReference>
<protein>
    <recommendedName>
        <fullName evidence="1">HTH cro/C1-type domain-containing protein</fullName>
    </recommendedName>
</protein>
<dbReference type="GO" id="GO:0003677">
    <property type="term" value="F:DNA binding"/>
    <property type="evidence" value="ECO:0007669"/>
    <property type="project" value="InterPro"/>
</dbReference>
<dbReference type="Proteomes" id="UP000031408">
    <property type="component" value="Unassembled WGS sequence"/>
</dbReference>
<feature type="domain" description="HTH cro/C1-type" evidence="1">
    <location>
        <begin position="17"/>
        <end position="68"/>
    </location>
</feature>
<keyword evidence="3" id="KW-1185">Reference proteome</keyword>
<dbReference type="SMART" id="SM00530">
    <property type="entry name" value="HTH_XRE"/>
    <property type="match status" value="1"/>
</dbReference>
<evidence type="ECO:0000313" key="3">
    <source>
        <dbReference type="Proteomes" id="UP000031408"/>
    </source>
</evidence>
<proteinExistence type="predicted"/>
<comment type="caution">
    <text evidence="2">The sequence shown here is derived from an EMBL/GenBank/DDBJ whole genome shotgun (WGS) entry which is preliminary data.</text>
</comment>
<gene>
    <name evidence="2" type="ORF">OI18_17610</name>
</gene>
<dbReference type="RefSeq" id="WP_039142141.1">
    <property type="nucleotide sequence ID" value="NZ_JSVC01000019.1"/>
</dbReference>
<reference evidence="2 3" key="1">
    <citation type="submission" date="2014-11" db="EMBL/GenBank/DDBJ databases">
        <title>Genome sequence of Flavihumibacter solisilvae 3-3.</title>
        <authorList>
            <person name="Zhou G."/>
            <person name="Li M."/>
            <person name="Wang G."/>
        </authorList>
    </citation>
    <scope>NUCLEOTIDE SEQUENCE [LARGE SCALE GENOMIC DNA]</scope>
    <source>
        <strain evidence="2 3">3-3</strain>
    </source>
</reference>
<dbReference type="Gene3D" id="1.10.260.40">
    <property type="entry name" value="lambda repressor-like DNA-binding domains"/>
    <property type="match status" value="1"/>
</dbReference>
<dbReference type="AlphaFoldDB" id="A0A0C1LDM5"/>
<dbReference type="InterPro" id="IPR001387">
    <property type="entry name" value="Cro/C1-type_HTH"/>
</dbReference>
<dbReference type="Pfam" id="PF01381">
    <property type="entry name" value="HTH_3"/>
    <property type="match status" value="1"/>
</dbReference>
<name>A0A0C1LDM5_9BACT</name>
<dbReference type="OrthoDB" id="1446437at2"/>
<dbReference type="PROSITE" id="PS50943">
    <property type="entry name" value="HTH_CROC1"/>
    <property type="match status" value="1"/>
</dbReference>
<sequence length="76" mass="8839">MAQLKDTKLLKKIALMLKQIRQEKGLTQDEVFVDTNIHIARIETGRANPSISTLSELCKYFNLKLSDFFKRVEELK</sequence>